<evidence type="ECO:0000259" key="7">
    <source>
        <dbReference type="Pfam" id="PF01593"/>
    </source>
</evidence>
<proteinExistence type="inferred from homology"/>
<comment type="caution">
    <text evidence="8">The sequence shown here is derived from an EMBL/GenBank/DDBJ whole genome shotgun (WGS) entry which is preliminary data.</text>
</comment>
<reference evidence="8 9" key="1">
    <citation type="submission" date="2024-09" db="EMBL/GenBank/DDBJ databases">
        <authorList>
            <person name="Sun Q."/>
            <person name="Mori K."/>
        </authorList>
    </citation>
    <scope>NUCLEOTIDE SEQUENCE [LARGE SCALE GENOMIC DNA]</scope>
    <source>
        <strain evidence="8 9">TBRC 5777</strain>
    </source>
</reference>
<dbReference type="Gene3D" id="3.50.50.60">
    <property type="entry name" value="FAD/NAD(P)-binding domain"/>
    <property type="match status" value="1"/>
</dbReference>
<dbReference type="InterPro" id="IPR002937">
    <property type="entry name" value="Amino_oxidase"/>
</dbReference>
<keyword evidence="9" id="KW-1185">Reference proteome</keyword>
<comment type="similarity">
    <text evidence="2">Belongs to the tryptophan 2-monooxygenase family.</text>
</comment>
<gene>
    <name evidence="8" type="ORF">ACFFGY_15460</name>
</gene>
<evidence type="ECO:0000256" key="1">
    <source>
        <dbReference type="ARBA" id="ARBA00004814"/>
    </source>
</evidence>
<evidence type="ECO:0000256" key="5">
    <source>
        <dbReference type="ARBA" id="ARBA00023070"/>
    </source>
</evidence>
<evidence type="ECO:0000256" key="3">
    <source>
        <dbReference type="ARBA" id="ARBA00012535"/>
    </source>
</evidence>
<evidence type="ECO:0000256" key="4">
    <source>
        <dbReference type="ARBA" id="ARBA00017871"/>
    </source>
</evidence>
<evidence type="ECO:0000256" key="2">
    <source>
        <dbReference type="ARBA" id="ARBA00005833"/>
    </source>
</evidence>
<dbReference type="Proteomes" id="UP001589865">
    <property type="component" value="Unassembled WGS sequence"/>
</dbReference>
<keyword evidence="5" id="KW-0073">Auxin biosynthesis</keyword>
<comment type="pathway">
    <text evidence="1">Plant hormone metabolism; auxin biosynthesis.</text>
</comment>
<dbReference type="PANTHER" id="PTHR10742">
    <property type="entry name" value="FLAVIN MONOAMINE OXIDASE"/>
    <property type="match status" value="1"/>
</dbReference>
<dbReference type="Pfam" id="PF01593">
    <property type="entry name" value="Amino_oxidase"/>
    <property type="match status" value="1"/>
</dbReference>
<organism evidence="8 9">
    <name type="scientific">Roseomonas elaeocarpi</name>
    <dbReference type="NCBI Taxonomy" id="907779"/>
    <lineage>
        <taxon>Bacteria</taxon>
        <taxon>Pseudomonadati</taxon>
        <taxon>Pseudomonadota</taxon>
        <taxon>Alphaproteobacteria</taxon>
        <taxon>Acetobacterales</taxon>
        <taxon>Roseomonadaceae</taxon>
        <taxon>Roseomonas</taxon>
    </lineage>
</organism>
<dbReference type="PRINTS" id="PR00420">
    <property type="entry name" value="RNGMNOXGNASE"/>
</dbReference>
<comment type="catalytic activity">
    <reaction evidence="6">
        <text>L-tryptophan + O2 = indole-3-acetamide + CO2 + H2O</text>
        <dbReference type="Rhea" id="RHEA:16165"/>
        <dbReference type="ChEBI" id="CHEBI:15377"/>
        <dbReference type="ChEBI" id="CHEBI:15379"/>
        <dbReference type="ChEBI" id="CHEBI:16031"/>
        <dbReference type="ChEBI" id="CHEBI:16526"/>
        <dbReference type="ChEBI" id="CHEBI:57912"/>
        <dbReference type="EC" id="1.13.12.3"/>
    </reaction>
</comment>
<dbReference type="SUPFAM" id="SSF51905">
    <property type="entry name" value="FAD/NAD(P)-binding domain"/>
    <property type="match status" value="1"/>
</dbReference>
<dbReference type="EC" id="1.13.12.3" evidence="3"/>
<dbReference type="InterPro" id="IPR050281">
    <property type="entry name" value="Flavin_monoamine_oxidase"/>
</dbReference>
<accession>A0ABV6JV85</accession>
<protein>
    <recommendedName>
        <fullName evidence="4">Tryptophan 2-monooxygenase</fullName>
        <ecNumber evidence="3">1.13.12.3</ecNumber>
    </recommendedName>
</protein>
<feature type="domain" description="Amine oxidase" evidence="7">
    <location>
        <begin position="28"/>
        <end position="438"/>
    </location>
</feature>
<evidence type="ECO:0000256" key="6">
    <source>
        <dbReference type="ARBA" id="ARBA00047321"/>
    </source>
</evidence>
<dbReference type="RefSeq" id="WP_377045398.1">
    <property type="nucleotide sequence ID" value="NZ_JBHLUN010000010.1"/>
</dbReference>
<name>A0ABV6JV85_9PROT</name>
<dbReference type="PANTHER" id="PTHR10742:SF410">
    <property type="entry name" value="LYSINE-SPECIFIC HISTONE DEMETHYLASE 2"/>
    <property type="match status" value="1"/>
</dbReference>
<evidence type="ECO:0000313" key="9">
    <source>
        <dbReference type="Proteomes" id="UP001589865"/>
    </source>
</evidence>
<dbReference type="SUPFAM" id="SSF54373">
    <property type="entry name" value="FAD-linked reductases, C-terminal domain"/>
    <property type="match status" value="1"/>
</dbReference>
<dbReference type="InterPro" id="IPR036188">
    <property type="entry name" value="FAD/NAD-bd_sf"/>
</dbReference>
<evidence type="ECO:0000313" key="8">
    <source>
        <dbReference type="EMBL" id="MFC0409650.1"/>
    </source>
</evidence>
<sequence>MTYVRVCMTSSSNASHDADVLILGAGAAGIAAACACRRLGLQPLVLEARGRLGGRASTDHSLGGPVDLGATWLHAAEHNPLVPLAREMGLELADHDALRAHRMRLEDGWADEAAMAEFEEAWDAWIASLRAAEQRLAPEEDATVLSVAPRGGRWDATVGAWEGPTIAAAELGQLGLRDFLANQLEGGNLLPAIGMGALLTRLGEGLPVRLNCPATRLGRDRDGIWVETPAGRLRARGAVVTLPTPTLTGEAATLRFEGGLPPAVEEALNGLPLGLLSKIILPAAEGTVAADGSWLGLPPFATMDRAVGEGETRITFVARPFGRTHLEGFAGGDLAWTLSREGPRAEREAALEELVRLLGADARRAVAPERAIVSDWGRSPWSRGGYSYALPGARGARAVLRQPLFDGRVALAGEHCHDTRAGTVGGAWDTGEAAVARLAEVLRPGGSATDRP</sequence>
<dbReference type="EMBL" id="JBHLUN010000010">
    <property type="protein sequence ID" value="MFC0409650.1"/>
    <property type="molecule type" value="Genomic_DNA"/>
</dbReference>
<dbReference type="PROSITE" id="PS51257">
    <property type="entry name" value="PROKAR_LIPOPROTEIN"/>
    <property type="match status" value="1"/>
</dbReference>